<dbReference type="Proteomes" id="UP000682928">
    <property type="component" value="Plasmid pENKO-1"/>
</dbReference>
<keyword evidence="1" id="KW-0614">Plasmid</keyword>
<reference evidence="1" key="1">
    <citation type="submission" date="2021-04" db="EMBL/GenBank/DDBJ databases">
        <title>Difference and commonality of drug resistance evolution in various bacteria. and drug sensitivity profiles.</title>
        <authorList>
            <person name="Maeda T."/>
            <person name="Shibai A."/>
            <person name="Kawada K."/>
            <person name="Kotani H."/>
            <person name="Tarusawa Y."/>
            <person name="Tanabe K."/>
            <person name="Furusawa C."/>
        </authorList>
    </citation>
    <scope>NUCLEOTIDE SEQUENCE</scope>
    <source>
        <strain evidence="1">JCM 8580</strain>
        <plasmid evidence="1">pENKO-1</plasmid>
    </source>
</reference>
<protein>
    <submittedName>
        <fullName evidence="1">Uncharacterized protein</fullName>
    </submittedName>
</protein>
<sequence>MITYVTDQRTGEPDILTPLRFATLVIRDLQGATLNTVNAPENGWTHEILCAVQPPEIREGAEAYLNEQWIGSTEV</sequence>
<organism evidence="1 2">
    <name type="scientific">Enterobacter kobei</name>
    <dbReference type="NCBI Taxonomy" id="208224"/>
    <lineage>
        <taxon>Bacteria</taxon>
        <taxon>Pseudomonadati</taxon>
        <taxon>Pseudomonadota</taxon>
        <taxon>Gammaproteobacteria</taxon>
        <taxon>Enterobacterales</taxon>
        <taxon>Enterobacteriaceae</taxon>
        <taxon>Enterobacter</taxon>
        <taxon>Enterobacter cloacae complex</taxon>
    </lineage>
</organism>
<name>A0AA86IWJ4_9ENTR</name>
<dbReference type="AlphaFoldDB" id="A0AA86IWJ4"/>
<accession>A0AA86IWJ4</accession>
<gene>
    <name evidence="1" type="ORF">ENKO_43770</name>
</gene>
<dbReference type="EMBL" id="AP024591">
    <property type="protein sequence ID" value="BCU57783.1"/>
    <property type="molecule type" value="Genomic_DNA"/>
</dbReference>
<dbReference type="RefSeq" id="WP_088222226.1">
    <property type="nucleotide sequence ID" value="NZ_AP024591.1"/>
</dbReference>
<geneLocation type="plasmid" evidence="1 2">
    <name>pENKO-1</name>
</geneLocation>
<proteinExistence type="predicted"/>
<evidence type="ECO:0000313" key="1">
    <source>
        <dbReference type="EMBL" id="BCU57783.1"/>
    </source>
</evidence>
<evidence type="ECO:0000313" key="2">
    <source>
        <dbReference type="Proteomes" id="UP000682928"/>
    </source>
</evidence>